<proteinExistence type="predicted"/>
<dbReference type="OrthoDB" id="39584at2157"/>
<evidence type="ECO:0000313" key="1">
    <source>
        <dbReference type="EMBL" id="ABW01955.1"/>
    </source>
</evidence>
<dbReference type="Proteomes" id="UP000001137">
    <property type="component" value="Chromosome"/>
</dbReference>
<dbReference type="InterPro" id="IPR008183">
    <property type="entry name" value="Aldose_1/G6P_1-epimerase"/>
</dbReference>
<dbReference type="Gene3D" id="2.70.98.10">
    <property type="match status" value="1"/>
</dbReference>
<dbReference type="GO" id="GO:0005975">
    <property type="term" value="P:carbohydrate metabolic process"/>
    <property type="evidence" value="ECO:0007669"/>
    <property type="project" value="InterPro"/>
</dbReference>
<dbReference type="InterPro" id="IPR014718">
    <property type="entry name" value="GH-type_carb-bd"/>
</dbReference>
<organism evidence="1 2">
    <name type="scientific">Caldivirga maquilingensis (strain ATCC 700844 / DSM 13496 / JCM 10307 / IC-167)</name>
    <dbReference type="NCBI Taxonomy" id="397948"/>
    <lineage>
        <taxon>Archaea</taxon>
        <taxon>Thermoproteota</taxon>
        <taxon>Thermoprotei</taxon>
        <taxon>Thermoproteales</taxon>
        <taxon>Thermoproteaceae</taxon>
        <taxon>Caldivirga</taxon>
    </lineage>
</organism>
<keyword evidence="2" id="KW-1185">Reference proteome</keyword>
<dbReference type="Pfam" id="PF01263">
    <property type="entry name" value="Aldose_epim"/>
    <property type="match status" value="1"/>
</dbReference>
<dbReference type="AlphaFoldDB" id="A8MDU9"/>
<protein>
    <submittedName>
        <fullName evidence="1">Aldose 1-epimerase</fullName>
    </submittedName>
</protein>
<dbReference type="EMBL" id="CP000852">
    <property type="protein sequence ID" value="ABW01955.1"/>
    <property type="molecule type" value="Genomic_DNA"/>
</dbReference>
<dbReference type="GO" id="GO:0030246">
    <property type="term" value="F:carbohydrate binding"/>
    <property type="evidence" value="ECO:0007669"/>
    <property type="project" value="InterPro"/>
</dbReference>
<name>A8MDU9_CALMQ</name>
<accession>A8MDU9</accession>
<dbReference type="GO" id="GO:0016853">
    <property type="term" value="F:isomerase activity"/>
    <property type="evidence" value="ECO:0007669"/>
    <property type="project" value="InterPro"/>
</dbReference>
<sequence>MIRLREGNSEAIIYERGAYLYSWSIGGRDIILKGNLDAPTRGGMAILIPYANRVKGAEYVFNGVKYTLPIKWWPPREDNAIHGLVLDKDFIVKESTVNSVLLNYVLRHSGYPTILDILVKYELSGDALKVSFTISNIGPSEAPLTVGAHPYFLVSSDWNIRTGGESYQCEAVDKIPTGRLIRRELSRGDWDDCFIVDDPIELTSSYSGIVMTRVNMKYLQVYTGIPNAVAVEPMSGAPDAYHNGMGLIVIKPNETREFSFTIKVTRIPT</sequence>
<dbReference type="InterPro" id="IPR011013">
    <property type="entry name" value="Gal_mutarotase_sf_dom"/>
</dbReference>
<dbReference type="SUPFAM" id="SSF74650">
    <property type="entry name" value="Galactose mutarotase-like"/>
    <property type="match status" value="1"/>
</dbReference>
<reference evidence="1 2" key="1">
    <citation type="submission" date="2007-10" db="EMBL/GenBank/DDBJ databases">
        <title>Complete sequence of Caldivirga maquilingensis IC-167.</title>
        <authorList>
            <consortium name="US DOE Joint Genome Institute"/>
            <person name="Copeland A."/>
            <person name="Lucas S."/>
            <person name="Lapidus A."/>
            <person name="Barry K."/>
            <person name="Glavina del Rio T."/>
            <person name="Dalin E."/>
            <person name="Tice H."/>
            <person name="Pitluck S."/>
            <person name="Saunders E."/>
            <person name="Brettin T."/>
            <person name="Bruce D."/>
            <person name="Detter J.C."/>
            <person name="Han C."/>
            <person name="Schmutz J."/>
            <person name="Larimer F."/>
            <person name="Land M."/>
            <person name="Hauser L."/>
            <person name="Kyrpides N."/>
            <person name="Ivanova N."/>
            <person name="Biddle J.F."/>
            <person name="Zhang Z."/>
            <person name="Fitz-Gibbon S.T."/>
            <person name="Lowe T.M."/>
            <person name="Saltikov C."/>
            <person name="House C.H."/>
            <person name="Richardson P."/>
        </authorList>
    </citation>
    <scope>NUCLEOTIDE SEQUENCE [LARGE SCALE GENOMIC DNA]</scope>
    <source>
        <strain evidence="2">ATCC 700844 / DSM 13496 / JCM 10307 / IC-167</strain>
    </source>
</reference>
<dbReference type="KEGG" id="cma:Cmaq_1127"/>
<dbReference type="HOGENOM" id="CLU_052486_1_1_2"/>
<gene>
    <name evidence="1" type="ordered locus">Cmaq_1127</name>
</gene>
<dbReference type="eggNOG" id="arCOG05361">
    <property type="taxonomic scope" value="Archaea"/>
</dbReference>
<evidence type="ECO:0000313" key="2">
    <source>
        <dbReference type="Proteomes" id="UP000001137"/>
    </source>
</evidence>
<dbReference type="CDD" id="cd01081">
    <property type="entry name" value="Aldose_epim"/>
    <property type="match status" value="1"/>
</dbReference>
<dbReference type="STRING" id="397948.Cmaq_1127"/>